<evidence type="ECO:0000259" key="2">
    <source>
        <dbReference type="Pfam" id="PF13475"/>
    </source>
</evidence>
<feature type="domain" description="DUF4116" evidence="2">
    <location>
        <begin position="352"/>
        <end position="402"/>
    </location>
</feature>
<comment type="caution">
    <text evidence="3">The sequence shown here is derived from an EMBL/GenBank/DDBJ whole genome shotgun (WGS) entry which is preliminary data.</text>
</comment>
<proteinExistence type="predicted"/>
<evidence type="ECO:0000256" key="1">
    <source>
        <dbReference type="SAM" id="MobiDB-lite"/>
    </source>
</evidence>
<protein>
    <recommendedName>
        <fullName evidence="2">DUF4116 domain-containing protein</fullName>
    </recommendedName>
</protein>
<feature type="domain" description="DUF4116" evidence="2">
    <location>
        <begin position="460"/>
        <end position="505"/>
    </location>
</feature>
<dbReference type="AlphaFoldDB" id="A0A9N8EWB6"/>
<gene>
    <name evidence="3" type="ORF">SEMRO_1882_G303360.1</name>
</gene>
<feature type="region of interest" description="Disordered" evidence="1">
    <location>
        <begin position="1"/>
        <end position="42"/>
    </location>
</feature>
<feature type="compositionally biased region" description="Polar residues" evidence="1">
    <location>
        <begin position="1"/>
        <end position="10"/>
    </location>
</feature>
<keyword evidence="4" id="KW-1185">Reference proteome</keyword>
<dbReference type="EMBL" id="CAICTM010001880">
    <property type="protein sequence ID" value="CAB9526756.1"/>
    <property type="molecule type" value="Genomic_DNA"/>
</dbReference>
<dbReference type="Proteomes" id="UP001153069">
    <property type="component" value="Unassembled WGS sequence"/>
</dbReference>
<evidence type="ECO:0000313" key="4">
    <source>
        <dbReference type="Proteomes" id="UP001153069"/>
    </source>
</evidence>
<reference evidence="3" key="1">
    <citation type="submission" date="2020-06" db="EMBL/GenBank/DDBJ databases">
        <authorList>
            <consortium name="Plant Systems Biology data submission"/>
        </authorList>
    </citation>
    <scope>NUCLEOTIDE SEQUENCE</scope>
    <source>
        <strain evidence="3">D6</strain>
    </source>
</reference>
<name>A0A9N8EWB6_9STRA</name>
<organism evidence="3 4">
    <name type="scientific">Seminavis robusta</name>
    <dbReference type="NCBI Taxonomy" id="568900"/>
    <lineage>
        <taxon>Eukaryota</taxon>
        <taxon>Sar</taxon>
        <taxon>Stramenopiles</taxon>
        <taxon>Ochrophyta</taxon>
        <taxon>Bacillariophyta</taxon>
        <taxon>Bacillariophyceae</taxon>
        <taxon>Bacillariophycidae</taxon>
        <taxon>Naviculales</taxon>
        <taxon>Naviculaceae</taxon>
        <taxon>Seminavis</taxon>
    </lineage>
</organism>
<feature type="region of interest" description="Disordered" evidence="1">
    <location>
        <begin position="753"/>
        <end position="775"/>
    </location>
</feature>
<sequence>MASMQRQAIISRSSSSSNRDAMQIDSNSSNNDNTKKPAQETGTNKDYFERRFALDSVERDAARVWNTLPEAYRSDKDFVLAALKSESLPSKADFERTLPQSLRFDRDVVLAFCQRDDFSQLYYTRHLFVPDCLTGDKEVMMAYCSKIPRALQECSEELCNDRDVVMAAISLGGLELQYASRRLQEDKDLVIAACRKDGRALEFCPPGPTRTELTSDRDFMLSVLGKHGGAMLRLVPEPLKRDRLLLLEALAHGMRFRMVPDIYKNDKDFLLKALERSSKLYLEIGPLLKDPDYALAAATAPDSTDEVHRKALQAAPQLKQNREVIMSIALRGDKELLESLFNGGGAQQFLDDKPLMLAAVKRDCRLFKYARANLKEDPEVILASIQQDSAIDTLRDISPEVRRRFPEISVKAIQVTCVRRLRYLESLIPEPLWQNRDVVLAWIRKGGNVLESFERMLDRDQEMALEVAKHNWANFKKVGANLRGDKDFMALAVQQDGRVLRFASRQVQTNYQVVVRAVANHHRALSGVLVSESDFKNWVKSALDLHMTFVKDFLRGIAINKPHLPPARRSQLPMLDRGVETSQAFKQLIADFLGVPVKDDLRIMRQAWTNMTYPPCSSSTDASDRDDAAGMDDDVVNILGARRRERWERRMELQRADRDNAVAGRMERMGERFGRAAAFRDAQRRAAAPLFGRQEPDDVIDLDGDDDDDGDLIVDIAVNAGGPRVAAARRVRNPFPPPPAARVNQGRFVMGNNANGRANGAAADGNANGRAAAAANPPREIQFRENFFQMLEEWDDL</sequence>
<feature type="domain" description="DUF4116" evidence="2">
    <location>
        <begin position="164"/>
        <end position="206"/>
    </location>
</feature>
<dbReference type="OrthoDB" id="47228at2759"/>
<accession>A0A9N8EWB6</accession>
<evidence type="ECO:0000313" key="3">
    <source>
        <dbReference type="EMBL" id="CAB9526756.1"/>
    </source>
</evidence>
<dbReference type="Pfam" id="PF13475">
    <property type="entry name" value="DUF4116"/>
    <property type="match status" value="3"/>
</dbReference>
<dbReference type="InterPro" id="IPR025197">
    <property type="entry name" value="DUF4116"/>
</dbReference>